<dbReference type="PANTHER" id="PTHR43619">
    <property type="entry name" value="S-ADENOSYL-L-METHIONINE-DEPENDENT METHYLTRANSFERASE YKTD-RELATED"/>
    <property type="match status" value="1"/>
</dbReference>
<dbReference type="PANTHER" id="PTHR43619:SF2">
    <property type="entry name" value="S-ADENOSYL-L-METHIONINE-DEPENDENT METHYLTRANSFERASES SUPERFAMILY PROTEIN"/>
    <property type="match status" value="1"/>
</dbReference>
<dbReference type="InterPro" id="IPR007213">
    <property type="entry name" value="Ppm1/Ppm2/Tcmp"/>
</dbReference>
<dbReference type="Gene3D" id="3.40.50.150">
    <property type="entry name" value="Vaccinia Virus protein VP39"/>
    <property type="match status" value="1"/>
</dbReference>
<dbReference type="PIRSF" id="PIRSF028177">
    <property type="entry name" value="Polyketide_synth_Omtfrase_TcmP"/>
    <property type="match status" value="1"/>
</dbReference>
<keyword evidence="1 3" id="KW-0489">Methyltransferase</keyword>
<dbReference type="InterPro" id="IPR016874">
    <property type="entry name" value="TcmP-like"/>
</dbReference>
<dbReference type="InterPro" id="IPR029063">
    <property type="entry name" value="SAM-dependent_MTases_sf"/>
</dbReference>
<dbReference type="Pfam" id="PF04072">
    <property type="entry name" value="LCM"/>
    <property type="match status" value="1"/>
</dbReference>
<evidence type="ECO:0000256" key="1">
    <source>
        <dbReference type="ARBA" id="ARBA00022603"/>
    </source>
</evidence>
<dbReference type="GO" id="GO:0032259">
    <property type="term" value="P:methylation"/>
    <property type="evidence" value="ECO:0007669"/>
    <property type="project" value="UniProtKB-KW"/>
</dbReference>
<dbReference type="Proteomes" id="UP000678513">
    <property type="component" value="Chromosome"/>
</dbReference>
<evidence type="ECO:0000313" key="4">
    <source>
        <dbReference type="Proteomes" id="UP000678513"/>
    </source>
</evidence>
<keyword evidence="2" id="KW-0808">Transferase</keyword>
<evidence type="ECO:0000256" key="2">
    <source>
        <dbReference type="ARBA" id="ARBA00022679"/>
    </source>
</evidence>
<evidence type="ECO:0000313" key="3">
    <source>
        <dbReference type="EMBL" id="QUC08450.1"/>
    </source>
</evidence>
<dbReference type="SUPFAM" id="SSF53335">
    <property type="entry name" value="S-adenosyl-L-methionine-dependent methyltransferases"/>
    <property type="match status" value="1"/>
</dbReference>
<protein>
    <submittedName>
        <fullName evidence="3">Class I SAM-dependent methyltransferase</fullName>
    </submittedName>
</protein>
<gene>
    <name evidence="3" type="ORF">J5A65_01480</name>
</gene>
<organism evidence="3 4">
    <name type="scientific">Arachnia rubra</name>
    <dbReference type="NCBI Taxonomy" id="1547448"/>
    <lineage>
        <taxon>Bacteria</taxon>
        <taxon>Bacillati</taxon>
        <taxon>Actinomycetota</taxon>
        <taxon>Actinomycetes</taxon>
        <taxon>Propionibacteriales</taxon>
        <taxon>Propionibacteriaceae</taxon>
        <taxon>Arachnia</taxon>
    </lineage>
</organism>
<dbReference type="GO" id="GO:0008168">
    <property type="term" value="F:methyltransferase activity"/>
    <property type="evidence" value="ECO:0007669"/>
    <property type="project" value="UniProtKB-KW"/>
</dbReference>
<sequence>MEKVTLTGVPETMLLTLHARAQYSQSHPHLLSDPQAIDMVARLDYDFSAARSDRAMAAGTAARTLLFDDLVRDFLAQHPGGTVVNIACGLDTRFHRVDDGQVRWYDLDLPSVIELRERLLGRIERVQMIAASAMDPGWPQQVEATGEVLVIVEGLTMYLTVQDLRSLMGLIHDAFPGATALVEVMTPLFQRFGREKSIAASGARFTYGCRNGAEFCRTVAPGFRPERDVLLSEGMRRIDPRTRFFTWIPLFRLIEERVLVLRALP</sequence>
<dbReference type="RefSeq" id="WP_212324381.1">
    <property type="nucleotide sequence ID" value="NZ_AP024463.1"/>
</dbReference>
<proteinExistence type="predicted"/>
<reference evidence="3 4" key="1">
    <citation type="submission" date="2021-03" db="EMBL/GenBank/DDBJ databases">
        <title>Human Oral Microbial Genomes.</title>
        <authorList>
            <person name="Johnston C.D."/>
            <person name="Chen T."/>
            <person name="Dewhirst F.E."/>
        </authorList>
    </citation>
    <scope>NUCLEOTIDE SEQUENCE [LARGE SCALE GENOMIC DNA]</scope>
    <source>
        <strain evidence="3 4">DSMZ 100122</strain>
    </source>
</reference>
<accession>A0ABX7Y5H3</accession>
<name>A0ABX7Y5H3_9ACTN</name>
<dbReference type="EMBL" id="CP072384">
    <property type="protein sequence ID" value="QUC08450.1"/>
    <property type="molecule type" value="Genomic_DNA"/>
</dbReference>
<keyword evidence="4" id="KW-1185">Reference proteome</keyword>